<feature type="region of interest" description="Disordered" evidence="6">
    <location>
        <begin position="204"/>
        <end position="227"/>
    </location>
</feature>
<keyword evidence="3 5" id="KW-0479">Metal-binding</keyword>
<dbReference type="CDD" id="cd02674">
    <property type="entry name" value="Peptidase_C19R"/>
    <property type="match status" value="1"/>
</dbReference>
<dbReference type="EMBL" id="CAXITT010000518">
    <property type="protein sequence ID" value="CAL1542989.1"/>
    <property type="molecule type" value="Genomic_DNA"/>
</dbReference>
<evidence type="ECO:0000259" key="7">
    <source>
        <dbReference type="PROSITE" id="PS50089"/>
    </source>
</evidence>
<evidence type="ECO:0000313" key="9">
    <source>
        <dbReference type="EMBL" id="CAL1542989.1"/>
    </source>
</evidence>
<dbReference type="PANTHER" id="PTHR21646">
    <property type="entry name" value="UBIQUITIN CARBOXYL-TERMINAL HYDROLASE"/>
    <property type="match status" value="1"/>
</dbReference>
<evidence type="ECO:0000256" key="1">
    <source>
        <dbReference type="ARBA" id="ARBA00000707"/>
    </source>
</evidence>
<dbReference type="GO" id="GO:0008270">
    <property type="term" value="F:zinc ion binding"/>
    <property type="evidence" value="ECO:0007669"/>
    <property type="project" value="UniProtKB-KW"/>
</dbReference>
<dbReference type="Pfam" id="PF00443">
    <property type="entry name" value="UCH"/>
    <property type="match status" value="2"/>
</dbReference>
<dbReference type="Gene3D" id="3.30.40.10">
    <property type="entry name" value="Zinc/RING finger domain, C3HC4 (zinc finger)"/>
    <property type="match status" value="1"/>
</dbReference>
<feature type="compositionally biased region" description="Basic and acidic residues" evidence="6">
    <location>
        <begin position="1052"/>
        <end position="1068"/>
    </location>
</feature>
<protein>
    <recommendedName>
        <fullName evidence="2">ubiquitinyl hydrolase 1</fullName>
        <ecNumber evidence="2">3.4.19.12</ecNumber>
    </recommendedName>
</protein>
<feature type="compositionally biased region" description="Polar residues" evidence="6">
    <location>
        <begin position="1029"/>
        <end position="1048"/>
    </location>
</feature>
<evidence type="ECO:0000256" key="4">
    <source>
        <dbReference type="ARBA" id="ARBA00022833"/>
    </source>
</evidence>
<gene>
    <name evidence="9" type="ORF">GSLYS_00016523001</name>
</gene>
<dbReference type="InterPro" id="IPR038765">
    <property type="entry name" value="Papain-like_cys_pep_sf"/>
</dbReference>
<feature type="compositionally biased region" description="Polar residues" evidence="6">
    <location>
        <begin position="1086"/>
        <end position="1097"/>
    </location>
</feature>
<dbReference type="Proteomes" id="UP001497497">
    <property type="component" value="Unassembled WGS sequence"/>
</dbReference>
<feature type="compositionally biased region" description="Polar residues" evidence="6">
    <location>
        <begin position="322"/>
        <end position="340"/>
    </location>
</feature>
<dbReference type="GO" id="GO:0016579">
    <property type="term" value="P:protein deubiquitination"/>
    <property type="evidence" value="ECO:0007669"/>
    <property type="project" value="InterPro"/>
</dbReference>
<dbReference type="SUPFAM" id="SSF54001">
    <property type="entry name" value="Cysteine proteinases"/>
    <property type="match status" value="2"/>
</dbReference>
<dbReference type="PROSITE" id="PS00973">
    <property type="entry name" value="USP_2"/>
    <property type="match status" value="1"/>
</dbReference>
<evidence type="ECO:0000256" key="5">
    <source>
        <dbReference type="PROSITE-ProRule" id="PRU00175"/>
    </source>
</evidence>
<dbReference type="InterPro" id="IPR001394">
    <property type="entry name" value="Peptidase_C19_UCH"/>
</dbReference>
<dbReference type="Gene3D" id="3.90.70.10">
    <property type="entry name" value="Cysteine proteinases"/>
    <property type="match status" value="3"/>
</dbReference>
<dbReference type="PROSITE" id="PS50089">
    <property type="entry name" value="ZF_RING_2"/>
    <property type="match status" value="1"/>
</dbReference>
<evidence type="ECO:0000256" key="6">
    <source>
        <dbReference type="SAM" id="MobiDB-lite"/>
    </source>
</evidence>
<dbReference type="InterPro" id="IPR013083">
    <property type="entry name" value="Znf_RING/FYVE/PHD"/>
</dbReference>
<reference evidence="9 10" key="1">
    <citation type="submission" date="2024-04" db="EMBL/GenBank/DDBJ databases">
        <authorList>
            <consortium name="Genoscope - CEA"/>
            <person name="William W."/>
        </authorList>
    </citation>
    <scope>NUCLEOTIDE SEQUENCE [LARGE SCALE GENOMIC DNA]</scope>
</reference>
<evidence type="ECO:0000259" key="8">
    <source>
        <dbReference type="PROSITE" id="PS50235"/>
    </source>
</evidence>
<sequence>MEVSSSTVTSTPQETIDHMLPHTATTISLTSGPDVSTSSGENGDLFHLADGLNNTVTTEIGVGSIEPVRYGPALPPNFYTTETISYSKDVQDAKAVPGSCGLYNLGNTCFMNAGIQSLMSCSALVKYFCDNYTLTEGNRHTLTAQFYVLLCKMWSGKFSVVHPRKFKEFLGFYHSQFEDYRQHDCQEFLALLLDTLHEQLNNATSSNKRSYSTSPLPLASSSSSSPPLSFPVTCCSAAIATSGTESPLSAVDAQVRVEDNERGGDLVAKTDLNNKDSNITVIKQDLIAVELSDLRNSPKFLEVAQPSLVGEIGQSPAYPSEGSPTSDASVVDSIVTSPSSHGDVASQKSPDHEEEDEMISSSFPALRRYTSRSNLDDVSSSDSGVILKPSLKRVSSGNSVTTCGTIFHSEDSNHSTVSAHSTDSEQSSAFKRLKIDTVELNRNTNNNLKDCVTSSSDCKKSSKSRRNMLGDSTVLKEAGNVIVSSNSALTCSHKDLNVIDNMVTSCQDTLCVDVKFTGPDNSDVQSQLSPGLLDDFYSKETKTLNTNVLVSELLQDITSDSEKFAKMDNRLRPPSKEINILQEAFGEEDKADKVLIGQRFGGVKDTNLYAHSSVVVVKPVKNSDPNVLNNSVDRDVMDVEAKFPPGNSEVSGMDVLTLKLVGDNKLNEEEKNVQMQAYSKFNTIPVRSNIRTDLIDSAADADCMEIDEVEVESSDDDELEVGSHSSTVECSSVPNCLRHCASSEVMMANRVWEEYKAKNDSVVVSTFQGQFRSTVVCSECSHVSVTYEPFMYLSLPIPHAMDQQISVVYISQHKPPARYLLNLLKTDRIGTVKKKLCEMISQEDGNIIMAEVLDSHISRILDDNILLKYVNTFNRKIYAFEIISVDAGNVQAGDNLSCDQLLNNEGSPTFRHDLEVPSSSRAELPYVTDSHVSNQSFDSINVNSPSSRDTLDCMFSDSEVCEPSSRENPEFSSAYLNVEDDEGECQSTSGGPSGRGPWVSGEYSNNQRLSWNLDYDEDLGAMGTNNSLACSSSQANGEDNINSNSSGFWINKNKESPREATGVRKYANDDNEAASLENIREKTPANGKTSAHLVSSPSGPPESPAKISPVKSERGFAKCSTVTTSTTVTTTISISNNQPQISSSSGGNNSHSGSSQNPSRSCPSPESFSHIPEHEATLMSVAARLGESPGSYFLHRTQNDTDYGYFQDGSSEAVDTSCPYREEKPRAECEEPAWSSSFPVHNPSTSHGDGAQACPLTDQWRSCAICLEDLLDTELLTHIMCDGVFCQNCLEMSVKHTADVSAFCCPICLQPANTYEDFVPLASASAAKPKIRTLPMSIAYRHNVRDNTGADTLQLFGHPSILHMPSVMAGDSLYSLVDHIVSPLLSSYSIKLTDGQGLTCSRCTYSRHCSGCEIARDGEITLQPSDCLTIHICETLSSEQVCDSQYVHEDASMAGLRSSEPTTIMDCFGAFTQSEILDEHNPWYCPQCERNQCAKKTMTVWRYPDNLIIHLKRFVYQDLSSTKVDTKVIFPKEGMDVRGFLSGPSSSGQVYDLYSIVCHFGGASAGHYTCYSKHPLTTQWYYNNDESVSQQVPSESEYSSGYVLFYQRRGTDVEFTPPQDVPCFEDEQPDNMVATTSTYSARNNGLANNMALVLFQPPTTSSQSDKVEEEDDYDNEQRCSPCDDESLTVHFGSSFAEPQDNFDENEAEADGGNEDDNDDDGRINITEPDSTLDFYS</sequence>
<dbReference type="InterPro" id="IPR001841">
    <property type="entry name" value="Znf_RING"/>
</dbReference>
<accession>A0AAV2I9N9</accession>
<evidence type="ECO:0000256" key="2">
    <source>
        <dbReference type="ARBA" id="ARBA00012759"/>
    </source>
</evidence>
<feature type="compositionally biased region" description="Polar residues" evidence="6">
    <location>
        <begin position="1"/>
        <end position="14"/>
    </location>
</feature>
<proteinExistence type="predicted"/>
<dbReference type="EC" id="3.4.19.12" evidence="2"/>
<dbReference type="SUPFAM" id="SSF57850">
    <property type="entry name" value="RING/U-box"/>
    <property type="match status" value="1"/>
</dbReference>
<evidence type="ECO:0000313" key="10">
    <source>
        <dbReference type="Proteomes" id="UP001497497"/>
    </source>
</evidence>
<feature type="region of interest" description="Disordered" evidence="6">
    <location>
        <begin position="1"/>
        <end position="21"/>
    </location>
</feature>
<feature type="region of interest" description="Disordered" evidence="6">
    <location>
        <begin position="980"/>
        <end position="1001"/>
    </location>
</feature>
<feature type="region of interest" description="Disordered" evidence="6">
    <location>
        <begin position="1130"/>
        <end position="1170"/>
    </location>
</feature>
<feature type="region of interest" description="Disordered" evidence="6">
    <location>
        <begin position="1658"/>
        <end position="1736"/>
    </location>
</feature>
<feature type="region of interest" description="Disordered" evidence="6">
    <location>
        <begin position="312"/>
        <end position="365"/>
    </location>
</feature>
<dbReference type="InterPro" id="IPR018200">
    <property type="entry name" value="USP_CS"/>
</dbReference>
<dbReference type="InterPro" id="IPR028889">
    <property type="entry name" value="USP"/>
</dbReference>
<name>A0AAV2I9N9_LYMST</name>
<feature type="compositionally biased region" description="Low complexity" evidence="6">
    <location>
        <begin position="1130"/>
        <end position="1159"/>
    </location>
</feature>
<dbReference type="PROSITE" id="PS00972">
    <property type="entry name" value="USP_1"/>
    <property type="match status" value="1"/>
</dbReference>
<feature type="region of interest" description="Disordered" evidence="6">
    <location>
        <begin position="1029"/>
        <end position="1117"/>
    </location>
</feature>
<dbReference type="InterPro" id="IPR050185">
    <property type="entry name" value="Ub_carboxyl-term_hydrolase"/>
</dbReference>
<keyword evidence="3 5" id="KW-0863">Zinc-finger</keyword>
<keyword evidence="10" id="KW-1185">Reference proteome</keyword>
<dbReference type="PANTHER" id="PTHR21646:SF35">
    <property type="match status" value="1"/>
</dbReference>
<feature type="compositionally biased region" description="Acidic residues" evidence="6">
    <location>
        <begin position="1700"/>
        <end position="1719"/>
    </location>
</feature>
<evidence type="ECO:0000256" key="3">
    <source>
        <dbReference type="ARBA" id="ARBA00022771"/>
    </source>
</evidence>
<feature type="domain" description="RING-type" evidence="7">
    <location>
        <begin position="1263"/>
        <end position="1308"/>
    </location>
</feature>
<comment type="catalytic activity">
    <reaction evidence="1">
        <text>Thiol-dependent hydrolysis of ester, thioester, amide, peptide and isopeptide bonds formed by the C-terminal Gly of ubiquitin (a 76-residue protein attached to proteins as an intracellular targeting signal).</text>
        <dbReference type="EC" id="3.4.19.12"/>
    </reaction>
</comment>
<organism evidence="9 10">
    <name type="scientific">Lymnaea stagnalis</name>
    <name type="common">Great pond snail</name>
    <name type="synonym">Helix stagnalis</name>
    <dbReference type="NCBI Taxonomy" id="6523"/>
    <lineage>
        <taxon>Eukaryota</taxon>
        <taxon>Metazoa</taxon>
        <taxon>Spiralia</taxon>
        <taxon>Lophotrochozoa</taxon>
        <taxon>Mollusca</taxon>
        <taxon>Gastropoda</taxon>
        <taxon>Heterobranchia</taxon>
        <taxon>Euthyneura</taxon>
        <taxon>Panpulmonata</taxon>
        <taxon>Hygrophila</taxon>
        <taxon>Lymnaeoidea</taxon>
        <taxon>Lymnaeidae</taxon>
        <taxon>Lymnaea</taxon>
    </lineage>
</organism>
<comment type="caution">
    <text evidence="9">The sequence shown here is derived from an EMBL/GenBank/DDBJ whole genome shotgun (WGS) entry which is preliminary data.</text>
</comment>
<feature type="compositionally biased region" description="Low complexity" evidence="6">
    <location>
        <begin position="210"/>
        <end position="227"/>
    </location>
</feature>
<keyword evidence="4" id="KW-0862">Zinc</keyword>
<dbReference type="GO" id="GO:0004843">
    <property type="term" value="F:cysteine-type deubiquitinase activity"/>
    <property type="evidence" value="ECO:0007669"/>
    <property type="project" value="UniProtKB-EC"/>
</dbReference>
<dbReference type="PROSITE" id="PS50235">
    <property type="entry name" value="USP_3"/>
    <property type="match status" value="1"/>
</dbReference>
<feature type="domain" description="USP" evidence="8">
    <location>
        <begin position="100"/>
        <end position="1609"/>
    </location>
</feature>